<dbReference type="PANTHER" id="PTHR43364:SF4">
    <property type="entry name" value="NAD(P)-LINKED OXIDOREDUCTASE SUPERFAMILY PROTEIN"/>
    <property type="match status" value="1"/>
</dbReference>
<accession>A0A7S0WEE4</accession>
<dbReference type="Pfam" id="PF00248">
    <property type="entry name" value="Aldo_ket_red"/>
    <property type="match status" value="1"/>
</dbReference>
<evidence type="ECO:0000313" key="4">
    <source>
        <dbReference type="EMBL" id="CAD8813050.1"/>
    </source>
</evidence>
<name>A0A7S0WEE4_9CHLO</name>
<dbReference type="EMBL" id="HBFO01005959">
    <property type="protein sequence ID" value="CAD8813050.1"/>
    <property type="molecule type" value="Transcribed_RNA"/>
</dbReference>
<proteinExistence type="predicted"/>
<organism evidence="4">
    <name type="scientific">Ostreococcus mediterraneus</name>
    <dbReference type="NCBI Taxonomy" id="1486918"/>
    <lineage>
        <taxon>Eukaryota</taxon>
        <taxon>Viridiplantae</taxon>
        <taxon>Chlorophyta</taxon>
        <taxon>Mamiellophyceae</taxon>
        <taxon>Mamiellales</taxon>
        <taxon>Bathycoccaceae</taxon>
        <taxon>Ostreococcus</taxon>
    </lineage>
</organism>
<feature type="domain" description="NADP-dependent oxidoreductase" evidence="3">
    <location>
        <begin position="62"/>
        <end position="371"/>
    </location>
</feature>
<evidence type="ECO:0000259" key="3">
    <source>
        <dbReference type="Pfam" id="PF00248"/>
    </source>
</evidence>
<protein>
    <recommendedName>
        <fullName evidence="3">NADP-dependent oxidoreductase domain-containing protein</fullName>
    </recommendedName>
</protein>
<reference evidence="4" key="1">
    <citation type="submission" date="2021-01" db="EMBL/GenBank/DDBJ databases">
        <authorList>
            <person name="Corre E."/>
            <person name="Pelletier E."/>
            <person name="Niang G."/>
            <person name="Scheremetjew M."/>
            <person name="Finn R."/>
            <person name="Kale V."/>
            <person name="Holt S."/>
            <person name="Cochrane G."/>
            <person name="Meng A."/>
            <person name="Brown T."/>
            <person name="Cohen L."/>
        </authorList>
    </citation>
    <scope>NUCLEOTIDE SEQUENCE</scope>
    <source>
        <strain evidence="4">Clade-D-RCC1621</strain>
    </source>
</reference>
<dbReference type="GO" id="GO:0016491">
    <property type="term" value="F:oxidoreductase activity"/>
    <property type="evidence" value="ECO:0007669"/>
    <property type="project" value="UniProtKB-KW"/>
</dbReference>
<feature type="region of interest" description="Disordered" evidence="2">
    <location>
        <begin position="24"/>
        <end position="58"/>
    </location>
</feature>
<evidence type="ECO:0000256" key="1">
    <source>
        <dbReference type="ARBA" id="ARBA00023002"/>
    </source>
</evidence>
<keyword evidence="1" id="KW-0560">Oxidoreductase</keyword>
<dbReference type="InterPro" id="IPR050523">
    <property type="entry name" value="AKR_Detox_Biosynth"/>
</dbReference>
<dbReference type="SUPFAM" id="SSF51430">
    <property type="entry name" value="NAD(P)-linked oxidoreductase"/>
    <property type="match status" value="1"/>
</dbReference>
<sequence>MALGGGGGGRYAVRACARGVVHPRTTTTTAAAGPRGRTRRGGMTMASSSSSSTSSRSSVTTVLGTMTFGWAYSSEKCEDDAARAMLERFASCGFHEVDTALAYAGGETEKILGRALRATSNSFRVATKANPWPGGKMTSSAGLGGLDPGEFRAQVRQSLASLGEGVDAHVLYLHAPDAGTRLVDVLREAEAMRVEGAFEELGLSNLSAWEVVKAHEICTEHGWKKPTIYQGMYNALTRNVEPELIPALKATNMRFVAYNPLCGGLLTGKYASTRDVKDVSGGRFDGNDMYTSRFWLDVYHDAVADIASACRAHDIAPADASLRWLYNHSMLDGSKGDGVIIGASSLAQLDANLASATNAEPLPKDVLDAFDDGWAKCKSSAAPYFRGHFLLS</sequence>
<gene>
    <name evidence="4" type="ORF">OMED0930_LOCUS4145</name>
</gene>
<dbReference type="InterPro" id="IPR036812">
    <property type="entry name" value="NAD(P)_OxRdtase_dom_sf"/>
</dbReference>
<dbReference type="CDD" id="cd19075">
    <property type="entry name" value="AKR_AKR7A1-5"/>
    <property type="match status" value="1"/>
</dbReference>
<dbReference type="InterPro" id="IPR023210">
    <property type="entry name" value="NADP_OxRdtase_dom"/>
</dbReference>
<dbReference type="Gene3D" id="3.20.20.100">
    <property type="entry name" value="NADP-dependent oxidoreductase domain"/>
    <property type="match status" value="1"/>
</dbReference>
<dbReference type="AlphaFoldDB" id="A0A7S0WEE4"/>
<evidence type="ECO:0000256" key="2">
    <source>
        <dbReference type="SAM" id="MobiDB-lite"/>
    </source>
</evidence>
<dbReference type="PANTHER" id="PTHR43364">
    <property type="entry name" value="NADH-SPECIFIC METHYLGLYOXAL REDUCTASE-RELATED"/>
    <property type="match status" value="1"/>
</dbReference>